<feature type="domain" description="RNA polymerase II assembly factor Rtp1 C-terminal" evidence="3">
    <location>
        <begin position="886"/>
        <end position="916"/>
    </location>
</feature>
<organism evidence="6 7">
    <name type="scientific">Pichia angusta</name>
    <name type="common">Yeast</name>
    <name type="synonym">Hansenula polymorpha</name>
    <dbReference type="NCBI Taxonomy" id="870730"/>
    <lineage>
        <taxon>Eukaryota</taxon>
        <taxon>Fungi</taxon>
        <taxon>Dikarya</taxon>
        <taxon>Ascomycota</taxon>
        <taxon>Saccharomycotina</taxon>
        <taxon>Pichiomycetes</taxon>
        <taxon>Pichiales</taxon>
        <taxon>Pichiaceae</taxon>
        <taxon>Ogataea</taxon>
    </lineage>
</organism>
<dbReference type="EMBL" id="JAHLUX010000002">
    <property type="protein sequence ID" value="KAG7820860.1"/>
    <property type="molecule type" value="Genomic_DNA"/>
</dbReference>
<dbReference type="RefSeq" id="XP_043061403.1">
    <property type="nucleotide sequence ID" value="XM_043206695.1"/>
</dbReference>
<sequence length="930" mass="105463">MAKLQMASSIQSSNGESTDQKNAQNSGNLIDLEKIKQELKGFKPDPTYVRKRTTPLGKLFDKVSDFIGTQEGHNTIDDMYAKLIVDKYTDDKLTRRKLVIHQLLEFLLQIHNLVPRSNQTDMIAIPLYDMKIVSKLVNIIVIEGVYTCLPSGVGFPLVKRRLKNFKVPLKVVKVPFPEGKPILEDIVDTFTEIYRTDSDLKNLLLVGTGYTDALTCCILLAKDQPKYQSTFRYLESISSTYQLLSLYGALVSQPSQPWFKKFVMNRLADLVVERAHNGVQSLIEVVMGLRENETIDVAKIDEVLKLLLSTRPSRLTKIEYLQNIGSQLYNTLVHVNWPVMVSIVTQLLEQLYLKNPLIVQDFVFRRIWVIFNPDLREISNDDENIMLTSEVELNNAFNVVLSITRTSGNEDFVKTMFEPITVPFWSYLLYQRRNSKDYSLIEKVLVSVLARPDENYTILNTLLSNLLAIVGSSWEFGSGENGLAYIKEKLTTQSNVDVLDSLDFATTTFGELIKEVSAIDEQQVQYVFLRCLKAWLNSDERFLTEDDENPFSGLINLKVIEYLSDHFKDSLIKSVDSTLELLYSVIKDETKVHNETLNVVNEKEDSDDEDSNNNGNLKIVFEILSTIITDGRLSSKSLKTISNIQSALQNLNPNLAQELDAIVSGRDTKEVEIVTKEEHDIVIRQKALNNLADNSPPIRVHGLQLLKKLVESQTPTVSLEFAINQHMLQLKDPEPFVYLNAIRGLEELLRFDRNLINNYLNIYSNPKKAIDERLKLGEVILRYINFSGAALKNAGPIIATTLAIVRKDSNNEVTMKMSAMSLLGSLCKHYPLSILNHMEDIMDCVFGVLQLETNADYAVLRRSAVVLVSDILSTNDGLQLLGKFGEKLDTTLKFIAETDNDYLAREQALSVLSLIDDKFAQTFRETVKIH</sequence>
<dbReference type="InterPro" id="IPR019451">
    <property type="entry name" value="Rtp1_C1"/>
</dbReference>
<dbReference type="SUPFAM" id="SSF48371">
    <property type="entry name" value="ARM repeat"/>
    <property type="match status" value="1"/>
</dbReference>
<evidence type="ECO:0000313" key="7">
    <source>
        <dbReference type="Proteomes" id="UP001196530"/>
    </source>
</evidence>
<feature type="domain" description="RNA polymerase II assembly factor Rtp1 C-terminal" evidence="4">
    <location>
        <begin position="685"/>
        <end position="788"/>
    </location>
</feature>
<comment type="similarity">
    <text evidence="1">Belongs to the Tango6 family.</text>
</comment>
<dbReference type="InterPro" id="IPR016024">
    <property type="entry name" value="ARM-type_fold"/>
</dbReference>
<dbReference type="PANTHER" id="PTHR20959">
    <property type="entry name" value="TRANSPORT AND GOLGI ORGANIZATION PROTEIN 6 FAMILY MEMBER"/>
    <property type="match status" value="1"/>
</dbReference>
<dbReference type="InterPro" id="IPR057407">
    <property type="entry name" value="HEAT_TANGO6"/>
</dbReference>
<dbReference type="Pfam" id="PF10363">
    <property type="entry name" value="RTP1_C1"/>
    <property type="match status" value="1"/>
</dbReference>
<evidence type="ECO:0000259" key="4">
    <source>
        <dbReference type="Pfam" id="PF10363"/>
    </source>
</evidence>
<evidence type="ECO:0000256" key="1">
    <source>
        <dbReference type="ARBA" id="ARBA00005724"/>
    </source>
</evidence>
<feature type="region of interest" description="Disordered" evidence="2">
    <location>
        <begin position="1"/>
        <end position="25"/>
    </location>
</feature>
<name>A0AAN6I885_PICAN</name>
<gene>
    <name evidence="6" type="ORF">KL928_000944</name>
</gene>
<dbReference type="GO" id="GO:0009306">
    <property type="term" value="P:protein secretion"/>
    <property type="evidence" value="ECO:0007669"/>
    <property type="project" value="TreeGrafter"/>
</dbReference>
<dbReference type="InterPro" id="IPR019414">
    <property type="entry name" value="Rtp1_C2"/>
</dbReference>
<dbReference type="GeneID" id="66124995"/>
<dbReference type="Gene3D" id="1.25.10.10">
    <property type="entry name" value="Leucine-rich Repeat Variant"/>
    <property type="match status" value="1"/>
</dbReference>
<evidence type="ECO:0000313" key="6">
    <source>
        <dbReference type="EMBL" id="KAG7820860.1"/>
    </source>
</evidence>
<reference evidence="6" key="1">
    <citation type="journal article" date="2021" name="G3 (Bethesda)">
        <title>Genomic diversity, chromosomal rearrangements, and interspecies hybridization in the ogataea polymorpha species complex.</title>
        <authorList>
            <person name="Hanson S.J."/>
            <person name="Cinneide E.O."/>
            <person name="Salzberg L.I."/>
            <person name="Wolfe K.H."/>
            <person name="McGowan J."/>
            <person name="Fitzpatrick D.A."/>
            <person name="Matlin K."/>
        </authorList>
    </citation>
    <scope>NUCLEOTIDE SEQUENCE</scope>
    <source>
        <strain evidence="6">61-244</strain>
    </source>
</reference>
<feature type="domain" description="TANGO6 HEAT repeat" evidence="5">
    <location>
        <begin position="276"/>
        <end position="497"/>
    </location>
</feature>
<comment type="caution">
    <text evidence="6">The sequence shown here is derived from an EMBL/GenBank/DDBJ whole genome shotgun (WGS) entry which is preliminary data.</text>
</comment>
<dbReference type="PANTHER" id="PTHR20959:SF1">
    <property type="entry name" value="TRANSPORT AND GOLGI ORGANIZATION PROTEIN 6 HOMOLOG"/>
    <property type="match status" value="1"/>
</dbReference>
<dbReference type="Pfam" id="PF23565">
    <property type="entry name" value="ARM_TANGO6"/>
    <property type="match status" value="1"/>
</dbReference>
<dbReference type="Pfam" id="PF10304">
    <property type="entry name" value="RTP1_C2"/>
    <property type="match status" value="1"/>
</dbReference>
<dbReference type="Proteomes" id="UP001196530">
    <property type="component" value="Unassembled WGS sequence"/>
</dbReference>
<dbReference type="AlphaFoldDB" id="A0AAN6I885"/>
<accession>A0AAN6I885</accession>
<evidence type="ECO:0000259" key="3">
    <source>
        <dbReference type="Pfam" id="PF10304"/>
    </source>
</evidence>
<proteinExistence type="inferred from homology"/>
<evidence type="ECO:0000259" key="5">
    <source>
        <dbReference type="Pfam" id="PF23565"/>
    </source>
</evidence>
<evidence type="ECO:0000256" key="2">
    <source>
        <dbReference type="SAM" id="MobiDB-lite"/>
    </source>
</evidence>
<protein>
    <submittedName>
        <fullName evidence="6">Uncharacterized protein</fullName>
    </submittedName>
</protein>
<dbReference type="InterPro" id="IPR011989">
    <property type="entry name" value="ARM-like"/>
</dbReference>
<dbReference type="InterPro" id="IPR039600">
    <property type="entry name" value="TANGO6/Rtp1"/>
</dbReference>